<evidence type="ECO:0000256" key="2">
    <source>
        <dbReference type="ARBA" id="ARBA00022741"/>
    </source>
</evidence>
<dbReference type="Gene3D" id="3.40.50.10240">
    <property type="entry name" value="Thiamin pyrophosphokinase, catalytic domain"/>
    <property type="match status" value="1"/>
</dbReference>
<dbReference type="InterPro" id="IPR036759">
    <property type="entry name" value="TPK_catalytic_sf"/>
</dbReference>
<evidence type="ECO:0000313" key="7">
    <source>
        <dbReference type="EMBL" id="PJF47719.1"/>
    </source>
</evidence>
<dbReference type="AlphaFoldDB" id="A0A2M8QD36"/>
<name>A0A2M8QD36_9CHLR</name>
<dbReference type="GO" id="GO:0016301">
    <property type="term" value="F:kinase activity"/>
    <property type="evidence" value="ECO:0007669"/>
    <property type="project" value="UniProtKB-KW"/>
</dbReference>
<evidence type="ECO:0000256" key="4">
    <source>
        <dbReference type="ARBA" id="ARBA00022840"/>
    </source>
</evidence>
<keyword evidence="1" id="KW-0808">Transferase</keyword>
<protein>
    <recommendedName>
        <fullName evidence="5">Thiamine diphosphokinase</fullName>
        <ecNumber evidence="5">2.7.6.2</ecNumber>
    </recommendedName>
</protein>
<dbReference type="SMART" id="SM00983">
    <property type="entry name" value="TPK_B1_binding"/>
    <property type="match status" value="1"/>
</dbReference>
<dbReference type="SUPFAM" id="SSF63862">
    <property type="entry name" value="Thiamin pyrophosphokinase, substrate-binding domain"/>
    <property type="match status" value="1"/>
</dbReference>
<dbReference type="NCBIfam" id="TIGR01378">
    <property type="entry name" value="thi_PPkinase"/>
    <property type="match status" value="1"/>
</dbReference>
<dbReference type="Pfam" id="PF04265">
    <property type="entry name" value="TPK_B1_binding"/>
    <property type="match status" value="1"/>
</dbReference>
<gene>
    <name evidence="7" type="ORF">CUN48_07275</name>
</gene>
<dbReference type="InterPro" id="IPR006282">
    <property type="entry name" value="Thi_PPkinase"/>
</dbReference>
<dbReference type="InterPro" id="IPR007371">
    <property type="entry name" value="TPK_catalytic"/>
</dbReference>
<dbReference type="GO" id="GO:0004788">
    <property type="term" value="F:thiamine diphosphokinase activity"/>
    <property type="evidence" value="ECO:0007669"/>
    <property type="project" value="UniProtKB-UniRule"/>
</dbReference>
<evidence type="ECO:0000256" key="5">
    <source>
        <dbReference type="NCBIfam" id="TIGR01378"/>
    </source>
</evidence>
<dbReference type="SUPFAM" id="SSF63999">
    <property type="entry name" value="Thiamin pyrophosphokinase, catalytic domain"/>
    <property type="match status" value="1"/>
</dbReference>
<dbReference type="InterPro" id="IPR007373">
    <property type="entry name" value="Thiamin_PyroPKinase_B1-bd"/>
</dbReference>
<dbReference type="Proteomes" id="UP000230790">
    <property type="component" value="Unassembled WGS sequence"/>
</dbReference>
<sequence length="227" mass="24339">MRIVIIANGDPPGQDEAARWLEAGAMLICADGGARTALALGLTPAHVIGDFDSLDEDALAELARRGAQLHRHPTRKDETDLELALLFAARTLRDEERPEIVILGACGGRLDHEWANMLLLAMPALKHAHVSLAHGCERVFLIDARDQPATLTLRGSAGDTVSLLPFGGDAHGICTTGLEYPLRDESLFIGPARGVSNVLLGEEATVSLRQGMLLCVIIHHAPTTDNR</sequence>
<evidence type="ECO:0000256" key="1">
    <source>
        <dbReference type="ARBA" id="ARBA00022679"/>
    </source>
</evidence>
<dbReference type="InterPro" id="IPR036371">
    <property type="entry name" value="TPK_B1-bd_sf"/>
</dbReference>
<dbReference type="PANTHER" id="PTHR41299:SF1">
    <property type="entry name" value="THIAMINE PYROPHOSPHOKINASE"/>
    <property type="match status" value="1"/>
</dbReference>
<reference evidence="7 8" key="1">
    <citation type="submission" date="2017-11" db="EMBL/GenBank/DDBJ databases">
        <title>Evolution of Phototrophy in the Chloroflexi Phylum Driven by Horizontal Gene Transfer.</title>
        <authorList>
            <person name="Ward L.M."/>
            <person name="Hemp J."/>
            <person name="Shih P.M."/>
            <person name="Mcglynn S.E."/>
            <person name="Fischer W."/>
        </authorList>
    </citation>
    <scope>NUCLEOTIDE SEQUENCE [LARGE SCALE GENOMIC DNA]</scope>
    <source>
        <strain evidence="7">JP3_7</strain>
    </source>
</reference>
<keyword evidence="3 7" id="KW-0418">Kinase</keyword>
<evidence type="ECO:0000256" key="3">
    <source>
        <dbReference type="ARBA" id="ARBA00022777"/>
    </source>
</evidence>
<dbReference type="EC" id="2.7.6.2" evidence="5"/>
<dbReference type="PANTHER" id="PTHR41299">
    <property type="entry name" value="THIAMINE PYROPHOSPHOKINASE"/>
    <property type="match status" value="1"/>
</dbReference>
<dbReference type="GO" id="GO:0009229">
    <property type="term" value="P:thiamine diphosphate biosynthetic process"/>
    <property type="evidence" value="ECO:0007669"/>
    <property type="project" value="InterPro"/>
</dbReference>
<keyword evidence="2" id="KW-0547">Nucleotide-binding</keyword>
<dbReference type="GO" id="GO:0005524">
    <property type="term" value="F:ATP binding"/>
    <property type="evidence" value="ECO:0007669"/>
    <property type="project" value="UniProtKB-KW"/>
</dbReference>
<evidence type="ECO:0000259" key="6">
    <source>
        <dbReference type="SMART" id="SM00983"/>
    </source>
</evidence>
<dbReference type="GO" id="GO:0006772">
    <property type="term" value="P:thiamine metabolic process"/>
    <property type="evidence" value="ECO:0007669"/>
    <property type="project" value="UniProtKB-UniRule"/>
</dbReference>
<dbReference type="EMBL" id="PGTN01000037">
    <property type="protein sequence ID" value="PJF47719.1"/>
    <property type="molecule type" value="Genomic_DNA"/>
</dbReference>
<evidence type="ECO:0000313" key="8">
    <source>
        <dbReference type="Proteomes" id="UP000230790"/>
    </source>
</evidence>
<dbReference type="CDD" id="cd07995">
    <property type="entry name" value="TPK"/>
    <property type="match status" value="1"/>
</dbReference>
<organism evidence="7 8">
    <name type="scientific">Candidatus Thermofonsia Clade 3 bacterium</name>
    <dbReference type="NCBI Taxonomy" id="2364212"/>
    <lineage>
        <taxon>Bacteria</taxon>
        <taxon>Bacillati</taxon>
        <taxon>Chloroflexota</taxon>
        <taxon>Candidatus Thermofontia</taxon>
        <taxon>Candidatus Thermofonsia Clade 3</taxon>
    </lineage>
</organism>
<dbReference type="Pfam" id="PF04263">
    <property type="entry name" value="TPK_catalytic"/>
    <property type="match status" value="1"/>
</dbReference>
<comment type="caution">
    <text evidence="7">The sequence shown here is derived from an EMBL/GenBank/DDBJ whole genome shotgun (WGS) entry which is preliminary data.</text>
</comment>
<feature type="domain" description="Thiamin pyrophosphokinase thiamin-binding" evidence="6">
    <location>
        <begin position="155"/>
        <end position="214"/>
    </location>
</feature>
<accession>A0A2M8QD36</accession>
<dbReference type="GO" id="GO:0030975">
    <property type="term" value="F:thiamine binding"/>
    <property type="evidence" value="ECO:0007669"/>
    <property type="project" value="InterPro"/>
</dbReference>
<proteinExistence type="predicted"/>
<keyword evidence="4" id="KW-0067">ATP-binding</keyword>
<dbReference type="InterPro" id="IPR053149">
    <property type="entry name" value="TPK"/>
</dbReference>